<feature type="compositionally biased region" description="Polar residues" evidence="1">
    <location>
        <begin position="224"/>
        <end position="236"/>
    </location>
</feature>
<evidence type="ECO:0000313" key="3">
    <source>
        <dbReference type="Proteomes" id="UP000218334"/>
    </source>
</evidence>
<feature type="compositionally biased region" description="Polar residues" evidence="1">
    <location>
        <begin position="78"/>
        <end position="91"/>
    </location>
</feature>
<dbReference type="Proteomes" id="UP000218334">
    <property type="component" value="Unassembled WGS sequence"/>
</dbReference>
<feature type="compositionally biased region" description="Basic and acidic residues" evidence="1">
    <location>
        <begin position="159"/>
        <end position="175"/>
    </location>
</feature>
<feature type="region of interest" description="Disordered" evidence="1">
    <location>
        <begin position="201"/>
        <end position="236"/>
    </location>
</feature>
<feature type="region of interest" description="Disordered" evidence="1">
    <location>
        <begin position="69"/>
        <end position="99"/>
    </location>
</feature>
<proteinExistence type="predicted"/>
<feature type="compositionally biased region" description="Basic and acidic residues" evidence="1">
    <location>
        <begin position="344"/>
        <end position="354"/>
    </location>
</feature>
<dbReference type="EMBL" id="KZ293416">
    <property type="protein sequence ID" value="PBK76348.1"/>
    <property type="molecule type" value="Genomic_DNA"/>
</dbReference>
<name>A0A2H3CDB6_9AGAR</name>
<keyword evidence="3" id="KW-1185">Reference proteome</keyword>
<protein>
    <submittedName>
        <fullName evidence="2">Uncharacterized protein</fullName>
    </submittedName>
</protein>
<feature type="region of interest" description="Disordered" evidence="1">
    <location>
        <begin position="159"/>
        <end position="181"/>
    </location>
</feature>
<dbReference type="STRING" id="1076256.A0A2H3CDB6"/>
<evidence type="ECO:0000313" key="2">
    <source>
        <dbReference type="EMBL" id="PBK76348.1"/>
    </source>
</evidence>
<organism evidence="2 3">
    <name type="scientific">Armillaria solidipes</name>
    <dbReference type="NCBI Taxonomy" id="1076256"/>
    <lineage>
        <taxon>Eukaryota</taxon>
        <taxon>Fungi</taxon>
        <taxon>Dikarya</taxon>
        <taxon>Basidiomycota</taxon>
        <taxon>Agaricomycotina</taxon>
        <taxon>Agaricomycetes</taxon>
        <taxon>Agaricomycetidae</taxon>
        <taxon>Agaricales</taxon>
        <taxon>Marasmiineae</taxon>
        <taxon>Physalacriaceae</taxon>
        <taxon>Armillaria</taxon>
    </lineage>
</organism>
<accession>A0A2H3CDB6</accession>
<gene>
    <name evidence="2" type="ORF">ARMSODRAFT_998959</name>
</gene>
<reference evidence="3" key="1">
    <citation type="journal article" date="2017" name="Nat. Ecol. Evol.">
        <title>Genome expansion and lineage-specific genetic innovations in the forest pathogenic fungi Armillaria.</title>
        <authorList>
            <person name="Sipos G."/>
            <person name="Prasanna A.N."/>
            <person name="Walter M.C."/>
            <person name="O'Connor E."/>
            <person name="Balint B."/>
            <person name="Krizsan K."/>
            <person name="Kiss B."/>
            <person name="Hess J."/>
            <person name="Varga T."/>
            <person name="Slot J."/>
            <person name="Riley R."/>
            <person name="Boka B."/>
            <person name="Rigling D."/>
            <person name="Barry K."/>
            <person name="Lee J."/>
            <person name="Mihaltcheva S."/>
            <person name="LaButti K."/>
            <person name="Lipzen A."/>
            <person name="Waldron R."/>
            <person name="Moloney N.M."/>
            <person name="Sperisen C."/>
            <person name="Kredics L."/>
            <person name="Vagvoelgyi C."/>
            <person name="Patrignani A."/>
            <person name="Fitzpatrick D."/>
            <person name="Nagy I."/>
            <person name="Doyle S."/>
            <person name="Anderson J.B."/>
            <person name="Grigoriev I.V."/>
            <person name="Gueldener U."/>
            <person name="Muensterkoetter M."/>
            <person name="Nagy L.G."/>
        </authorList>
    </citation>
    <scope>NUCLEOTIDE SEQUENCE [LARGE SCALE GENOMIC DNA]</scope>
    <source>
        <strain evidence="3">28-4</strain>
    </source>
</reference>
<feature type="region of interest" description="Disordered" evidence="1">
    <location>
        <begin position="342"/>
        <end position="387"/>
    </location>
</feature>
<sequence>MLPHFGEYIAFKLDPVASLKALNDPEVTKSCETLETKTYVSCVTYLLSFPLPGIEYISVSMTLLSKGLPKDDPDRSITSDMSVPVLPNTSNPLSRPPLEPSTPLPWPNCYHPMQSRTQCRVLNDIVIGGAWPEPKYRLSSQDQVLLDGDYFDEDSDRRELLKTEKRPNVSDERETFSPTLALERDSESRYCRSVSEAASQLSTPAGDIESRDSCSVLDAESQHSESANEANRSHVTQPAPATVSTFILSLLLKLLPCIPCLRADIDDHEEVASISPSDPIWSHPVFGTRPPDTMPVIVVLDNLETIKPEQINDPWEFFRELEAFKRIEEDYSERVKAKTQAAIDRARQRDEELNARLQSKMPKRVSPPAETVELPPSNSAADDGVID</sequence>
<evidence type="ECO:0000256" key="1">
    <source>
        <dbReference type="SAM" id="MobiDB-lite"/>
    </source>
</evidence>
<dbReference type="AlphaFoldDB" id="A0A2H3CDB6"/>